<evidence type="ECO:0000313" key="4">
    <source>
        <dbReference type="Proteomes" id="UP000544107"/>
    </source>
</evidence>
<proteinExistence type="predicted"/>
<keyword evidence="3" id="KW-1185">Reference proteome</keyword>
<evidence type="ECO:0000313" key="3">
    <source>
        <dbReference type="Proteomes" id="UP000185598"/>
    </source>
</evidence>
<dbReference type="EMBL" id="JACIED010000002">
    <property type="protein sequence ID" value="MBB4007650.1"/>
    <property type="molecule type" value="Genomic_DNA"/>
</dbReference>
<name>A0A1Q8ZYR5_9HYPH</name>
<dbReference type="Proteomes" id="UP000544107">
    <property type="component" value="Unassembled WGS sequence"/>
</dbReference>
<dbReference type="PANTHER" id="PTHR12910">
    <property type="entry name" value="NADH-UBIQUINONE OXIDOREDUCTASE SUBUNIT B17.2"/>
    <property type="match status" value="1"/>
</dbReference>
<dbReference type="Pfam" id="PF05071">
    <property type="entry name" value="NDUFA12"/>
    <property type="match status" value="1"/>
</dbReference>
<gene>
    <name evidence="2" type="ORF">BJF91_03115</name>
    <name evidence="1" type="ORF">GGQ71_001913</name>
</gene>
<dbReference type="EMBL" id="MKIN01000027">
    <property type="protein sequence ID" value="OLP47426.1"/>
    <property type="molecule type" value="Genomic_DNA"/>
</dbReference>
<dbReference type="PANTHER" id="PTHR12910:SF2">
    <property type="entry name" value="NADH DEHYDROGENASE [UBIQUINONE] 1 ALPHA SUBCOMPLEX SUBUNIT 12"/>
    <property type="match status" value="1"/>
</dbReference>
<dbReference type="GO" id="GO:0045271">
    <property type="term" value="C:respiratory chain complex I"/>
    <property type="evidence" value="ECO:0007669"/>
    <property type="project" value="InterPro"/>
</dbReference>
<reference evidence="1 4" key="2">
    <citation type="submission" date="2020-08" db="EMBL/GenBank/DDBJ databases">
        <title>Genomic Encyclopedia of Type Strains, Phase IV (KMG-IV): sequencing the most valuable type-strain genomes for metagenomic binning, comparative biology and taxonomic classification.</title>
        <authorList>
            <person name="Goeker M."/>
        </authorList>
    </citation>
    <scope>NUCLEOTIDE SEQUENCE [LARGE SCALE GENOMIC DNA]</scope>
    <source>
        <strain evidence="1 4">DSM 100021</strain>
    </source>
</reference>
<comment type="caution">
    <text evidence="2">The sequence shown here is derived from an EMBL/GenBank/DDBJ whole genome shotgun (WGS) entry which is preliminary data.</text>
</comment>
<dbReference type="OrthoDB" id="9795340at2"/>
<organism evidence="2 3">
    <name type="scientific">Allorhizobium taibaishanense</name>
    <dbReference type="NCBI Taxonomy" id="887144"/>
    <lineage>
        <taxon>Bacteria</taxon>
        <taxon>Pseudomonadati</taxon>
        <taxon>Pseudomonadota</taxon>
        <taxon>Alphaproteobacteria</taxon>
        <taxon>Hyphomicrobiales</taxon>
        <taxon>Rhizobiaceae</taxon>
        <taxon>Rhizobium/Agrobacterium group</taxon>
        <taxon>Allorhizobium</taxon>
    </lineage>
</organism>
<dbReference type="RefSeq" id="WP_075616606.1">
    <property type="nucleotide sequence ID" value="NZ_JACIED010000002.1"/>
</dbReference>
<keyword evidence="1" id="KW-0830">Ubiquinone</keyword>
<dbReference type="InterPro" id="IPR007763">
    <property type="entry name" value="NDUFA12"/>
</dbReference>
<dbReference type="NCBIfam" id="NF006040">
    <property type="entry name" value="PRK08183.1"/>
    <property type="match status" value="1"/>
</dbReference>
<evidence type="ECO:0000313" key="2">
    <source>
        <dbReference type="EMBL" id="OLP47426.1"/>
    </source>
</evidence>
<sequence length="132" mass="14940">MKQLLLQIFTWWSGQTVGTRVFTWRQGKRVGEDAEGNIYYEGGMSSFGLPRRWVVYNGYADASAIPPGWHGWMHHRTDVPPTKDNYVAREWEKPHQANLTGSALAYRPQGSIAATGERPRVTGDYDAWTPGN</sequence>
<protein>
    <submittedName>
        <fullName evidence="2">NADH dehydrogenase</fullName>
    </submittedName>
    <submittedName>
        <fullName evidence="1">NADH:ubiquinone oxidoreductase subunit</fullName>
    </submittedName>
</protein>
<dbReference type="Proteomes" id="UP000185598">
    <property type="component" value="Unassembled WGS sequence"/>
</dbReference>
<reference evidence="2 3" key="1">
    <citation type="submission" date="2016-09" db="EMBL/GenBank/DDBJ databases">
        <title>Rhizobium oryziradicis sp. nov., isolated from the root of rice.</title>
        <authorList>
            <person name="Zhao J."/>
            <person name="Zhang X."/>
        </authorList>
    </citation>
    <scope>NUCLEOTIDE SEQUENCE [LARGE SCALE GENOMIC DNA]</scope>
    <source>
        <strain evidence="2 3">14971</strain>
    </source>
</reference>
<dbReference type="GO" id="GO:0006979">
    <property type="term" value="P:response to oxidative stress"/>
    <property type="evidence" value="ECO:0007669"/>
    <property type="project" value="TreeGrafter"/>
</dbReference>
<dbReference type="AlphaFoldDB" id="A0A1Q8ZYR5"/>
<dbReference type="STRING" id="887144.BJF91_03115"/>
<evidence type="ECO:0000313" key="1">
    <source>
        <dbReference type="EMBL" id="MBB4007650.1"/>
    </source>
</evidence>
<accession>A0A1Q8ZYR5</accession>